<dbReference type="GO" id="GO:0016787">
    <property type="term" value="F:hydrolase activity"/>
    <property type="evidence" value="ECO:0007669"/>
    <property type="project" value="UniProtKB-KW"/>
</dbReference>
<dbReference type="Gene3D" id="3.40.50.1820">
    <property type="entry name" value="alpha/beta hydrolase"/>
    <property type="match status" value="1"/>
</dbReference>
<evidence type="ECO:0000259" key="2">
    <source>
        <dbReference type="Pfam" id="PF12697"/>
    </source>
</evidence>
<dbReference type="AlphaFoldDB" id="A0A8X8IF30"/>
<protein>
    <submittedName>
        <fullName evidence="3">Esterase/lipase</fullName>
    </submittedName>
</protein>
<sequence>MRSFSRILLIIAILSIIFLLGPRPSKPVYNKDLPAVPAIAAGLEQYVTHIEAAHKVKPDNEARIVWANDSLKQKTPYAIVYLHGFSASQAEGNPLHRDIAREFGCNLYLSRLAGHGIDTSDALVHMTADDLWETAKQAYSIGKQLGDKVILMGTSTGGTLALQLAAAYPDIAGLILLSPNIAINDPNAWMLNDHWGLQIARLVKKSDYNVITGKDSTYKQYWYTQYRLEALTQLEELLETTMNTEAFSRVKQPVLMLYYYRDEQHQDPVVKVAAMKDMFEQLGTLQAQKKMEAIPNAGAHVLGSIIVSKDIPAVEAATTNFMQDVLMLKPVTTLHH</sequence>
<dbReference type="Proteomes" id="UP000198711">
    <property type="component" value="Unassembled WGS sequence"/>
</dbReference>
<dbReference type="PANTHER" id="PTHR43798">
    <property type="entry name" value="MONOACYLGLYCEROL LIPASE"/>
    <property type="match status" value="1"/>
</dbReference>
<feature type="domain" description="AB hydrolase-1" evidence="2">
    <location>
        <begin position="79"/>
        <end position="300"/>
    </location>
</feature>
<dbReference type="InterPro" id="IPR029058">
    <property type="entry name" value="AB_hydrolase_fold"/>
</dbReference>
<proteinExistence type="predicted"/>
<gene>
    <name evidence="3" type="ORF">SAMN05444410_11686</name>
</gene>
<name>A0A8X8IF30_9BACT</name>
<dbReference type="SUPFAM" id="SSF53474">
    <property type="entry name" value="alpha/beta-Hydrolases"/>
    <property type="match status" value="1"/>
</dbReference>
<comment type="caution">
    <text evidence="3">The sequence shown here is derived from an EMBL/GenBank/DDBJ whole genome shotgun (WGS) entry which is preliminary data.</text>
</comment>
<dbReference type="InterPro" id="IPR000073">
    <property type="entry name" value="AB_hydrolase_1"/>
</dbReference>
<evidence type="ECO:0000313" key="3">
    <source>
        <dbReference type="EMBL" id="SDX46178.1"/>
    </source>
</evidence>
<dbReference type="GO" id="GO:0016020">
    <property type="term" value="C:membrane"/>
    <property type="evidence" value="ECO:0007669"/>
    <property type="project" value="TreeGrafter"/>
</dbReference>
<accession>A0A8X8IF30</accession>
<keyword evidence="1" id="KW-0378">Hydrolase</keyword>
<evidence type="ECO:0000256" key="1">
    <source>
        <dbReference type="ARBA" id="ARBA00022801"/>
    </source>
</evidence>
<dbReference type="EMBL" id="FNNO01000016">
    <property type="protein sequence ID" value="SDX46178.1"/>
    <property type="molecule type" value="Genomic_DNA"/>
</dbReference>
<dbReference type="InterPro" id="IPR050266">
    <property type="entry name" value="AB_hydrolase_sf"/>
</dbReference>
<evidence type="ECO:0000313" key="4">
    <source>
        <dbReference type="Proteomes" id="UP000198711"/>
    </source>
</evidence>
<reference evidence="3 4" key="1">
    <citation type="submission" date="2016-10" db="EMBL/GenBank/DDBJ databases">
        <authorList>
            <person name="Varghese N."/>
            <person name="Submissions S."/>
        </authorList>
    </citation>
    <scope>NUCLEOTIDE SEQUENCE [LARGE SCALE GENOMIC DNA]</scope>
    <source>
        <strain evidence="3 4">DSM 25353</strain>
    </source>
</reference>
<keyword evidence="4" id="KW-1185">Reference proteome</keyword>
<organism evidence="3 4">
    <name type="scientific">Hydrobacter penzbergensis</name>
    <dbReference type="NCBI Taxonomy" id="1235997"/>
    <lineage>
        <taxon>Bacteria</taxon>
        <taxon>Pseudomonadati</taxon>
        <taxon>Bacteroidota</taxon>
        <taxon>Chitinophagia</taxon>
        <taxon>Chitinophagales</taxon>
        <taxon>Chitinophagaceae</taxon>
        <taxon>Hydrobacter</taxon>
    </lineage>
</organism>
<dbReference type="PANTHER" id="PTHR43798:SF31">
    <property type="entry name" value="AB HYDROLASE SUPERFAMILY PROTEIN YCLE"/>
    <property type="match status" value="1"/>
</dbReference>
<dbReference type="Pfam" id="PF12697">
    <property type="entry name" value="Abhydrolase_6"/>
    <property type="match status" value="1"/>
</dbReference>
<dbReference type="RefSeq" id="WP_092726226.1">
    <property type="nucleotide sequence ID" value="NZ_FNNO01000016.1"/>
</dbReference>